<organism evidence="8 9">
    <name type="scientific">Rohdeia mirabilis</name>
    <dbReference type="NCBI Taxonomy" id="2528008"/>
    <lineage>
        <taxon>Bacteria</taxon>
        <taxon>Pseudomonadati</taxon>
        <taxon>Planctomycetota</taxon>
        <taxon>Planctomycetia</taxon>
        <taxon>Planctomycetia incertae sedis</taxon>
        <taxon>Rohdeia</taxon>
    </lineage>
</organism>
<evidence type="ECO:0000259" key="7">
    <source>
        <dbReference type="PROSITE" id="PS50926"/>
    </source>
</evidence>
<dbReference type="PROSITE" id="PS50926">
    <property type="entry name" value="TRAM"/>
    <property type="match status" value="1"/>
</dbReference>
<dbReference type="SUPFAM" id="SSF53335">
    <property type="entry name" value="S-adenosyl-L-methionine-dependent methyltransferases"/>
    <property type="match status" value="1"/>
</dbReference>
<dbReference type="PANTHER" id="PTHR11061:SF30">
    <property type="entry name" value="TRNA (URACIL(54)-C(5))-METHYLTRANSFERASE"/>
    <property type="match status" value="1"/>
</dbReference>
<evidence type="ECO:0000256" key="2">
    <source>
        <dbReference type="ARBA" id="ARBA00022679"/>
    </source>
</evidence>
<dbReference type="AlphaFoldDB" id="A0A518CX91"/>
<dbReference type="GO" id="GO:0009451">
    <property type="term" value="P:RNA modification"/>
    <property type="evidence" value="ECO:0007669"/>
    <property type="project" value="UniProtKB-ARBA"/>
</dbReference>
<dbReference type="InterPro" id="IPR002792">
    <property type="entry name" value="TRAM_dom"/>
</dbReference>
<feature type="binding site" evidence="4">
    <location>
        <position position="410"/>
    </location>
    <ligand>
        <name>S-adenosyl-L-methionine</name>
        <dbReference type="ChEBI" id="CHEBI:59789"/>
    </ligand>
</feature>
<reference evidence="8 9" key="1">
    <citation type="submission" date="2019-02" db="EMBL/GenBank/DDBJ databases">
        <title>Deep-cultivation of Planctomycetes and their phenomic and genomic characterization uncovers novel biology.</title>
        <authorList>
            <person name="Wiegand S."/>
            <person name="Jogler M."/>
            <person name="Boedeker C."/>
            <person name="Pinto D."/>
            <person name="Vollmers J."/>
            <person name="Rivas-Marin E."/>
            <person name="Kohn T."/>
            <person name="Peeters S.H."/>
            <person name="Heuer A."/>
            <person name="Rast P."/>
            <person name="Oberbeckmann S."/>
            <person name="Bunk B."/>
            <person name="Jeske O."/>
            <person name="Meyerdierks A."/>
            <person name="Storesund J.E."/>
            <person name="Kallscheuer N."/>
            <person name="Luecker S."/>
            <person name="Lage O.M."/>
            <person name="Pohl T."/>
            <person name="Merkel B.J."/>
            <person name="Hornburger P."/>
            <person name="Mueller R.-W."/>
            <person name="Bruemmer F."/>
            <person name="Labrenz M."/>
            <person name="Spormann A.M."/>
            <person name="Op den Camp H."/>
            <person name="Overmann J."/>
            <person name="Amann R."/>
            <person name="Jetten M.S.M."/>
            <person name="Mascher T."/>
            <person name="Medema M.H."/>
            <person name="Devos D.P."/>
            <person name="Kaster A.-K."/>
            <person name="Ovreas L."/>
            <person name="Rohde M."/>
            <person name="Galperin M.Y."/>
            <person name="Jogler C."/>
        </authorList>
    </citation>
    <scope>NUCLEOTIDE SEQUENCE [LARGE SCALE GENOMIC DNA]</scope>
    <source>
        <strain evidence="8 9">Pla163</strain>
    </source>
</reference>
<dbReference type="PROSITE" id="PS01231">
    <property type="entry name" value="TRMA_2"/>
    <property type="match status" value="1"/>
</dbReference>
<proteinExistence type="inferred from homology"/>
<dbReference type="CDD" id="cd02440">
    <property type="entry name" value="AdoMet_MTases"/>
    <property type="match status" value="1"/>
</dbReference>
<dbReference type="PANTHER" id="PTHR11061">
    <property type="entry name" value="RNA M5U METHYLTRANSFERASE"/>
    <property type="match status" value="1"/>
</dbReference>
<dbReference type="NCBIfam" id="TIGR00479">
    <property type="entry name" value="rumA"/>
    <property type="match status" value="1"/>
</dbReference>
<dbReference type="PROSITE" id="PS51687">
    <property type="entry name" value="SAM_MT_RNA_M5U"/>
    <property type="match status" value="1"/>
</dbReference>
<sequence length="537" mass="58664">MTEASVNDDSEKDATASDEASDEAGADAGATGSAAVATDRDPGPMWAGDPTAARMPRRDDVIEFDVRGFDGRGNAIGSVGAYSVTLRRGPLGTLPGARVRARVAKRRRSAVEAHVLEFVERSPHEVEARCEHAADCGGCRFQELDYARQLVELGAIARRRLRPLEPFGLELPDPIGADDPWRYRNKMDFTFASRRWLESDDDGRHPNFALGLHAPGRFEKGLDVRACHLQGAVGDRIVTAARSRALELELEPWDLRDHTGFLRHLVVRRGEATGEWLVYLVTSCALDRDGELAPRFERYWRALVEDMPEITTLVHGATDRQSSVAIGDTDRVLHGSGRIRERLAGLEHEISPRSFFQTNTAQAERLFETVAEFATAGRATPSGVFWDLYCGAGLFALALADRFERAFGAELVPEAIADARANAVRNGVTNAHFEVADAAELLVRAAAGALDWPAPDVAVVDPPRAGLHKDAVDALVRVGPPRLVYVSCHLDSAARDLVPLLTQEGADGRGAYRLVRSALVDLFPHTPHLEGVFLLER</sequence>
<dbReference type="InterPro" id="IPR029063">
    <property type="entry name" value="SAM-dependent_MTases_sf"/>
</dbReference>
<feature type="active site" evidence="5">
    <location>
        <position position="488"/>
    </location>
</feature>
<dbReference type="Pfam" id="PF05958">
    <property type="entry name" value="tRNA_U5-meth_tr"/>
    <property type="match status" value="1"/>
</dbReference>
<feature type="binding site" evidence="4">
    <location>
        <position position="357"/>
    </location>
    <ligand>
        <name>S-adenosyl-L-methionine</name>
        <dbReference type="ChEBI" id="CHEBI:59789"/>
    </ligand>
</feature>
<dbReference type="Gene3D" id="3.40.50.150">
    <property type="entry name" value="Vaccinia Virus protein VP39"/>
    <property type="match status" value="1"/>
</dbReference>
<feature type="binding site" evidence="4">
    <location>
        <position position="389"/>
    </location>
    <ligand>
        <name>S-adenosyl-L-methionine</name>
        <dbReference type="ChEBI" id="CHEBI:59789"/>
    </ligand>
</feature>
<dbReference type="Gene3D" id="2.40.50.140">
    <property type="entry name" value="Nucleic acid-binding proteins"/>
    <property type="match status" value="1"/>
</dbReference>
<protein>
    <submittedName>
        <fullName evidence="8">23S rRNA (Uracil-C(5))-methyltransferase RlmCD</fullName>
        <ecNumber evidence="8">2.1.1.189</ecNumber>
    </submittedName>
</protein>
<feature type="active site" description="Nucleophile" evidence="4">
    <location>
        <position position="488"/>
    </location>
</feature>
<dbReference type="Gene3D" id="2.40.50.1070">
    <property type="match status" value="1"/>
</dbReference>
<feature type="domain" description="TRAM" evidence="7">
    <location>
        <begin position="53"/>
        <end position="117"/>
    </location>
</feature>
<dbReference type="EC" id="2.1.1.189" evidence="8"/>
<feature type="compositionally biased region" description="Low complexity" evidence="6">
    <location>
        <begin position="26"/>
        <end position="37"/>
    </location>
</feature>
<dbReference type="GO" id="GO:0008173">
    <property type="term" value="F:RNA methyltransferase activity"/>
    <property type="evidence" value="ECO:0007669"/>
    <property type="project" value="InterPro"/>
</dbReference>
<name>A0A518CX91_9BACT</name>
<dbReference type="InterPro" id="IPR010280">
    <property type="entry name" value="U5_MeTrfase_fam"/>
</dbReference>
<keyword evidence="1 4" id="KW-0489">Methyltransferase</keyword>
<dbReference type="InterPro" id="IPR030390">
    <property type="entry name" value="MeTrfase_TrmA_AS"/>
</dbReference>
<evidence type="ECO:0000256" key="1">
    <source>
        <dbReference type="ARBA" id="ARBA00022603"/>
    </source>
</evidence>
<dbReference type="GO" id="GO:0008757">
    <property type="term" value="F:S-adenosylmethionine-dependent methyltransferase activity"/>
    <property type="evidence" value="ECO:0007669"/>
    <property type="project" value="UniProtKB-ARBA"/>
</dbReference>
<keyword evidence="9" id="KW-1185">Reference proteome</keyword>
<dbReference type="GO" id="GO:0032259">
    <property type="term" value="P:methylation"/>
    <property type="evidence" value="ECO:0007669"/>
    <property type="project" value="UniProtKB-KW"/>
</dbReference>
<feature type="binding site" evidence="4">
    <location>
        <position position="461"/>
    </location>
    <ligand>
        <name>S-adenosyl-L-methionine</name>
        <dbReference type="ChEBI" id="CHEBI:59789"/>
    </ligand>
</feature>
<dbReference type="EMBL" id="CP036290">
    <property type="protein sequence ID" value="QDU83837.1"/>
    <property type="molecule type" value="Genomic_DNA"/>
</dbReference>
<accession>A0A518CX91</accession>
<feature type="region of interest" description="Disordered" evidence="6">
    <location>
        <begin position="1"/>
        <end position="54"/>
    </location>
</feature>
<dbReference type="InterPro" id="IPR030391">
    <property type="entry name" value="MeTrfase_TrmA_CS"/>
</dbReference>
<evidence type="ECO:0000256" key="6">
    <source>
        <dbReference type="SAM" id="MobiDB-lite"/>
    </source>
</evidence>
<dbReference type="GO" id="GO:0006396">
    <property type="term" value="P:RNA processing"/>
    <property type="evidence" value="ECO:0007669"/>
    <property type="project" value="InterPro"/>
</dbReference>
<dbReference type="InterPro" id="IPR012340">
    <property type="entry name" value="NA-bd_OB-fold"/>
</dbReference>
<dbReference type="Proteomes" id="UP000319342">
    <property type="component" value="Chromosome"/>
</dbReference>
<feature type="compositionally biased region" description="Acidic residues" evidence="6">
    <location>
        <begin position="1"/>
        <end position="11"/>
    </location>
</feature>
<evidence type="ECO:0000313" key="8">
    <source>
        <dbReference type="EMBL" id="QDU83837.1"/>
    </source>
</evidence>
<comment type="similarity">
    <text evidence="4">Belongs to the class I-like SAM-binding methyltransferase superfamily. RNA M5U methyltransferase family.</text>
</comment>
<evidence type="ECO:0000256" key="3">
    <source>
        <dbReference type="ARBA" id="ARBA00022691"/>
    </source>
</evidence>
<gene>
    <name evidence="8" type="primary">rlmCD</name>
    <name evidence="8" type="ORF">Pla163_09380</name>
</gene>
<dbReference type="PROSITE" id="PS01230">
    <property type="entry name" value="TRMA_1"/>
    <property type="match status" value="1"/>
</dbReference>
<keyword evidence="2 4" id="KW-0808">Transferase</keyword>
<evidence type="ECO:0000313" key="9">
    <source>
        <dbReference type="Proteomes" id="UP000319342"/>
    </source>
</evidence>
<keyword evidence="3 4" id="KW-0949">S-adenosyl-L-methionine</keyword>
<evidence type="ECO:0000256" key="4">
    <source>
        <dbReference type="PROSITE-ProRule" id="PRU01024"/>
    </source>
</evidence>
<evidence type="ECO:0000256" key="5">
    <source>
        <dbReference type="PROSITE-ProRule" id="PRU10015"/>
    </source>
</evidence>